<organism evidence="3 4">
    <name type="scientific">Hyphobacterium lacteum</name>
    <dbReference type="NCBI Taxonomy" id="3116575"/>
    <lineage>
        <taxon>Bacteria</taxon>
        <taxon>Pseudomonadati</taxon>
        <taxon>Pseudomonadota</taxon>
        <taxon>Alphaproteobacteria</taxon>
        <taxon>Maricaulales</taxon>
        <taxon>Maricaulaceae</taxon>
        <taxon>Hyphobacterium</taxon>
    </lineage>
</organism>
<keyword evidence="2" id="KW-0175">Coiled coil</keyword>
<evidence type="ECO:0000313" key="4">
    <source>
        <dbReference type="Proteomes" id="UP001354971"/>
    </source>
</evidence>
<comment type="similarity">
    <text evidence="1">Belongs to the membrane fusion protein (MFP) (TC 8.A.1) family.</text>
</comment>
<comment type="caution">
    <text evidence="3">The sequence shown here is derived from an EMBL/GenBank/DDBJ whole genome shotgun (WGS) entry which is preliminary data.</text>
</comment>
<accession>A0ABU7LQF9</accession>
<dbReference type="SUPFAM" id="SSF111369">
    <property type="entry name" value="HlyD-like secretion proteins"/>
    <property type="match status" value="1"/>
</dbReference>
<sequence>MLTALLLAAVQAASADSHTVEPVMVIDEKAVFATVESVDVVGARARIGGVIGELLVDEGDLVEAGDIIAVVVDDRLAPQIGAANATAAALTAQLEQARTDLNRAQDLFDRGIFAQARLDEAQTAVDVLENQLASARQGRAVLVQQTREGDVLAPTAGRILEVPVTAGTVVLPGENIASVASDLYVLRLMLPERHARSISEGDTIRVDGSALTGDVAPTGFIRQVYPRIEDGRVIADAVVEGLGTYFVGERVRVLVGVDEREAIRIPSAYLSTRYGVDYVRVSEGDGGSHEVVVQIGASSDGQVEILSGLSAGDVLVQQ</sequence>
<dbReference type="InterPro" id="IPR006143">
    <property type="entry name" value="RND_pump_MFP"/>
</dbReference>
<keyword evidence="4" id="KW-1185">Reference proteome</keyword>
<dbReference type="Proteomes" id="UP001354971">
    <property type="component" value="Unassembled WGS sequence"/>
</dbReference>
<evidence type="ECO:0000313" key="3">
    <source>
        <dbReference type="EMBL" id="MEE2526151.1"/>
    </source>
</evidence>
<evidence type="ECO:0000256" key="2">
    <source>
        <dbReference type="SAM" id="Coils"/>
    </source>
</evidence>
<proteinExistence type="inferred from homology"/>
<dbReference type="Gene3D" id="2.40.420.20">
    <property type="match status" value="1"/>
</dbReference>
<dbReference type="PANTHER" id="PTHR30469:SF15">
    <property type="entry name" value="HLYD FAMILY OF SECRETION PROTEINS"/>
    <property type="match status" value="1"/>
</dbReference>
<dbReference type="EMBL" id="JAZDRP010000004">
    <property type="protein sequence ID" value="MEE2526151.1"/>
    <property type="molecule type" value="Genomic_DNA"/>
</dbReference>
<dbReference type="RefSeq" id="WP_330198815.1">
    <property type="nucleotide sequence ID" value="NZ_JAZDRP010000004.1"/>
</dbReference>
<name>A0ABU7LQF9_9PROT</name>
<reference evidence="3 4" key="1">
    <citation type="submission" date="2024-01" db="EMBL/GenBank/DDBJ databases">
        <title>Hyphobacterium bacterium isolated from marine sediment.</title>
        <authorList>
            <person name="Zhao S."/>
        </authorList>
    </citation>
    <scope>NUCLEOTIDE SEQUENCE [LARGE SCALE GENOMIC DNA]</scope>
    <source>
        <strain evidence="4">HN65</strain>
    </source>
</reference>
<dbReference type="Gene3D" id="1.10.287.470">
    <property type="entry name" value="Helix hairpin bin"/>
    <property type="match status" value="1"/>
</dbReference>
<dbReference type="NCBIfam" id="TIGR01730">
    <property type="entry name" value="RND_mfp"/>
    <property type="match status" value="1"/>
</dbReference>
<protein>
    <submittedName>
        <fullName evidence="3">Efflux RND transporter periplasmic adaptor subunit</fullName>
    </submittedName>
</protein>
<gene>
    <name evidence="3" type="ORF">V0U79_07215</name>
</gene>
<dbReference type="Gene3D" id="2.40.50.100">
    <property type="match status" value="1"/>
</dbReference>
<evidence type="ECO:0000256" key="1">
    <source>
        <dbReference type="ARBA" id="ARBA00009477"/>
    </source>
</evidence>
<feature type="coiled-coil region" evidence="2">
    <location>
        <begin position="80"/>
        <end position="138"/>
    </location>
</feature>
<dbReference type="PANTHER" id="PTHR30469">
    <property type="entry name" value="MULTIDRUG RESISTANCE PROTEIN MDTA"/>
    <property type="match status" value="1"/>
</dbReference>